<dbReference type="Proteomes" id="UP000183454">
    <property type="component" value="Unassembled WGS sequence"/>
</dbReference>
<reference evidence="2 3" key="1">
    <citation type="submission" date="2016-10" db="EMBL/GenBank/DDBJ databases">
        <authorList>
            <person name="de Groot N.N."/>
        </authorList>
    </citation>
    <scope>NUCLEOTIDE SEQUENCE [LARGE SCALE GENOMIC DNA]</scope>
    <source>
        <strain evidence="2 3">Nm110</strain>
    </source>
</reference>
<keyword evidence="1" id="KW-0812">Transmembrane</keyword>
<protein>
    <submittedName>
        <fullName evidence="2">Uncharacterized protein</fullName>
    </submittedName>
</protein>
<gene>
    <name evidence="2" type="ORF">SAMN05421882_101124</name>
</gene>
<organism evidence="2 3">
    <name type="scientific">Nitrosomonas communis</name>
    <dbReference type="NCBI Taxonomy" id="44574"/>
    <lineage>
        <taxon>Bacteria</taxon>
        <taxon>Pseudomonadati</taxon>
        <taxon>Pseudomonadota</taxon>
        <taxon>Betaproteobacteria</taxon>
        <taxon>Nitrosomonadales</taxon>
        <taxon>Nitrosomonadaceae</taxon>
        <taxon>Nitrosomonas</taxon>
    </lineage>
</organism>
<evidence type="ECO:0000256" key="1">
    <source>
        <dbReference type="SAM" id="Phobius"/>
    </source>
</evidence>
<dbReference type="AlphaFoldDB" id="A0A1H2TI79"/>
<keyword evidence="1" id="KW-1133">Transmembrane helix</keyword>
<evidence type="ECO:0000313" key="2">
    <source>
        <dbReference type="EMBL" id="SDW43510.1"/>
    </source>
</evidence>
<name>A0A1H2TI79_9PROT</name>
<proteinExistence type="predicted"/>
<keyword evidence="1" id="KW-0472">Membrane</keyword>
<sequence>MYVQIYQAVAYNYWFYMNSSGYDIIIPFLNQNRLCRLHFAVLFILSAVRLRVIFDLEMELDDG</sequence>
<accession>A0A1H2TI79</accession>
<evidence type="ECO:0000313" key="3">
    <source>
        <dbReference type="Proteomes" id="UP000183454"/>
    </source>
</evidence>
<feature type="transmembrane region" description="Helical" evidence="1">
    <location>
        <begin position="37"/>
        <end position="54"/>
    </location>
</feature>
<dbReference type="EMBL" id="FNNH01000011">
    <property type="protein sequence ID" value="SDW43510.1"/>
    <property type="molecule type" value="Genomic_DNA"/>
</dbReference>